<feature type="non-terminal residue" evidence="1">
    <location>
        <position position="1"/>
    </location>
</feature>
<accession>A0A4Y2T4E2</accession>
<dbReference type="AlphaFoldDB" id="A0A4Y2T4E2"/>
<organism evidence="1 2">
    <name type="scientific">Araneus ventricosus</name>
    <name type="common">Orbweaver spider</name>
    <name type="synonym">Epeira ventricosa</name>
    <dbReference type="NCBI Taxonomy" id="182803"/>
    <lineage>
        <taxon>Eukaryota</taxon>
        <taxon>Metazoa</taxon>
        <taxon>Ecdysozoa</taxon>
        <taxon>Arthropoda</taxon>
        <taxon>Chelicerata</taxon>
        <taxon>Arachnida</taxon>
        <taxon>Araneae</taxon>
        <taxon>Araneomorphae</taxon>
        <taxon>Entelegynae</taxon>
        <taxon>Araneoidea</taxon>
        <taxon>Araneidae</taxon>
        <taxon>Araneus</taxon>
    </lineage>
</organism>
<evidence type="ECO:0000313" key="2">
    <source>
        <dbReference type="Proteomes" id="UP000499080"/>
    </source>
</evidence>
<sequence>SAVRRIIVQVRDHWDYLLDKGRSLRSSHSESALRRIWGELGTVTETWQADSAHWSGRDSGDMTACPAGRVIKTLHGELSVSPDRWAPSDSTM</sequence>
<protein>
    <submittedName>
        <fullName evidence="1">Uncharacterized protein</fullName>
    </submittedName>
</protein>
<name>A0A4Y2T4E2_ARAVE</name>
<comment type="caution">
    <text evidence="1">The sequence shown here is derived from an EMBL/GenBank/DDBJ whole genome shotgun (WGS) entry which is preliminary data.</text>
</comment>
<dbReference type="Proteomes" id="UP000499080">
    <property type="component" value="Unassembled WGS sequence"/>
</dbReference>
<gene>
    <name evidence="1" type="ORF">AVEN_29582_1</name>
</gene>
<keyword evidence="2" id="KW-1185">Reference proteome</keyword>
<proteinExistence type="predicted"/>
<dbReference type="EMBL" id="BGPR01026044">
    <property type="protein sequence ID" value="GBN95452.1"/>
    <property type="molecule type" value="Genomic_DNA"/>
</dbReference>
<reference evidence="1 2" key="1">
    <citation type="journal article" date="2019" name="Sci. Rep.">
        <title>Orb-weaving spider Araneus ventricosus genome elucidates the spidroin gene catalogue.</title>
        <authorList>
            <person name="Kono N."/>
            <person name="Nakamura H."/>
            <person name="Ohtoshi R."/>
            <person name="Moran D.A.P."/>
            <person name="Shinohara A."/>
            <person name="Yoshida Y."/>
            <person name="Fujiwara M."/>
            <person name="Mori M."/>
            <person name="Tomita M."/>
            <person name="Arakawa K."/>
        </authorList>
    </citation>
    <scope>NUCLEOTIDE SEQUENCE [LARGE SCALE GENOMIC DNA]</scope>
</reference>
<evidence type="ECO:0000313" key="1">
    <source>
        <dbReference type="EMBL" id="GBN95452.1"/>
    </source>
</evidence>